<keyword evidence="3" id="KW-1185">Reference proteome</keyword>
<dbReference type="EMBL" id="JACSDI010000009">
    <property type="protein sequence ID" value="MCG9964883.1"/>
    <property type="molecule type" value="Genomic_DNA"/>
</dbReference>
<dbReference type="Pfam" id="PF00563">
    <property type="entry name" value="EAL"/>
    <property type="match status" value="1"/>
</dbReference>
<dbReference type="InterPro" id="IPR050706">
    <property type="entry name" value="Cyclic-di-GMP_PDE-like"/>
</dbReference>
<dbReference type="PANTHER" id="PTHR33121">
    <property type="entry name" value="CYCLIC DI-GMP PHOSPHODIESTERASE PDEF"/>
    <property type="match status" value="1"/>
</dbReference>
<gene>
    <name evidence="2" type="ORF">H9J30_13295</name>
</gene>
<dbReference type="Pfam" id="PF20982">
    <property type="entry name" value="CSS_CxxC"/>
    <property type="match status" value="1"/>
</dbReference>
<dbReference type="Proteomes" id="UP000829384">
    <property type="component" value="Unassembled WGS sequence"/>
</dbReference>
<evidence type="ECO:0000259" key="1">
    <source>
        <dbReference type="PROSITE" id="PS50883"/>
    </source>
</evidence>
<evidence type="ECO:0000313" key="3">
    <source>
        <dbReference type="Proteomes" id="UP000829384"/>
    </source>
</evidence>
<dbReference type="SMART" id="SM00052">
    <property type="entry name" value="EAL"/>
    <property type="match status" value="1"/>
</dbReference>
<organism evidence="2 3">
    <name type="scientific">Shewanella cutis</name>
    <dbReference type="NCBI Taxonomy" id="2766780"/>
    <lineage>
        <taxon>Bacteria</taxon>
        <taxon>Pseudomonadati</taxon>
        <taxon>Pseudomonadota</taxon>
        <taxon>Gammaproteobacteria</taxon>
        <taxon>Alteromonadales</taxon>
        <taxon>Shewanellaceae</taxon>
        <taxon>Shewanella</taxon>
    </lineage>
</organism>
<reference evidence="2 3" key="1">
    <citation type="submission" date="2020-08" db="EMBL/GenBank/DDBJ databases">
        <title>Whole genome sequence of Shewanella sp strain PS-2.</title>
        <authorList>
            <person name="Das S.K."/>
        </authorList>
    </citation>
    <scope>NUCLEOTIDE SEQUENCE [LARGE SCALE GENOMIC DNA]</scope>
    <source>
        <strain evidence="2 3">PS-2</strain>
    </source>
</reference>
<comment type="caution">
    <text evidence="2">The sequence shown here is derived from an EMBL/GenBank/DDBJ whole genome shotgun (WGS) entry which is preliminary data.</text>
</comment>
<dbReference type="RefSeq" id="WP_240131446.1">
    <property type="nucleotide sequence ID" value="NZ_JACSDI010000009.1"/>
</dbReference>
<dbReference type="PROSITE" id="PS50883">
    <property type="entry name" value="EAL"/>
    <property type="match status" value="1"/>
</dbReference>
<accession>A0ABS9QZE0</accession>
<dbReference type="InterPro" id="IPR035919">
    <property type="entry name" value="EAL_sf"/>
</dbReference>
<dbReference type="InterPro" id="IPR048614">
    <property type="entry name" value="CSS_CxxC"/>
</dbReference>
<dbReference type="Gene3D" id="3.20.20.450">
    <property type="entry name" value="EAL domain"/>
    <property type="match status" value="1"/>
</dbReference>
<evidence type="ECO:0000313" key="2">
    <source>
        <dbReference type="EMBL" id="MCG9964883.1"/>
    </source>
</evidence>
<dbReference type="CDD" id="cd01948">
    <property type="entry name" value="EAL"/>
    <property type="match status" value="1"/>
</dbReference>
<protein>
    <submittedName>
        <fullName evidence="2">EAL domain-containing protein</fullName>
    </submittedName>
</protein>
<sequence>MGKIKYVIIFLVVFALGLALVKGVDRIIANSVIARDSEMLASKFQMYITESAEQILEMPRLDPGVTCTAELESLLKQKTFDSSFVRWLAIYKDNKVLCQSGVIPHDLTALKAHKVRENLSIAVASHNTQTSHELFLMRHMEGIDYIASITPLRPRYFVPVDCERCLEYKVSLDSDPYIEFGFDNFADEPVVYHVVKEQNPYYHATFELSGNRVFLEQYSQLGWRVSVATGIVFGLLACLVYWRWNNHQISLDSQIKRGIQRGEFIPYYQPIVDSSTGMPVGAEVLVRWLRHDNRMIPPNQFIPFAEARGHILPMTTSMLNKVINDIQLLGGQCPPLFFSINIVPAHLENDDFYHQLQEIVESGMLGHHRLSLEITERLPIKDMTLARQTLDKIYALGIDLKLDDAGTGYGCFSYVQHLGISTLKIDKMFVDTIGQSHNFNGKTLDAIISFANESKLHVIAEGVETVEQQGYLGELGVKLIQGYYYSKPLATEDFFKFTLASGL</sequence>
<dbReference type="SUPFAM" id="SSF141868">
    <property type="entry name" value="EAL domain-like"/>
    <property type="match status" value="1"/>
</dbReference>
<proteinExistence type="predicted"/>
<dbReference type="InterPro" id="IPR001633">
    <property type="entry name" value="EAL_dom"/>
</dbReference>
<feature type="domain" description="EAL" evidence="1">
    <location>
        <begin position="248"/>
        <end position="502"/>
    </location>
</feature>
<dbReference type="PANTHER" id="PTHR33121:SF56">
    <property type="entry name" value="SIGNALLING PROTEIN WITH EAL AND C2 DOMAINS"/>
    <property type="match status" value="1"/>
</dbReference>
<name>A0ABS9QZE0_9GAMM</name>